<evidence type="ECO:0000313" key="7">
    <source>
        <dbReference type="Proteomes" id="UP000441925"/>
    </source>
</evidence>
<dbReference type="FunFam" id="3.40.50.300:FF:000309">
    <property type="entry name" value="ABC transporter ATP-binding protein"/>
    <property type="match status" value="1"/>
</dbReference>
<sequence length="639" mass="73943">MIVASVSNLKKSYPTEDIFENVSFTINKGDKIGLIGNNGSGKSTLFNILTGEISKDDGSIHIPNDVRVGYLKQQLGLDSDKSIYDYCLNVFKDLIELEEKLRNLEQEMGEEKNSDKLNDLMKEYQNASDKFEKSNGYSYKSEIRGTLIGMGFSEDDFDKKIRELSGGQKARVELSCLLLEKPDLILLDEPTNHLDINAINFLENFVKNFKGSVIVISHDRYFLDATVSKIFLLDNKSLKIYDGDYTFFMDQRKKDLKVQNHLYKTQQKEIKRQEEIIDRLKNLGGSKRKRGISQSRSRQKFLDKMDRIEKPMDNSESINIKFSPRIQSGVDVLSVKDLEKSYDKTIFENISFDIYRNDRVAIIGENGVGKTTLFRIIMGMEKKNSGKVDIGSSVNIGYFDQEQKSLNLENNIFDEIRGAYPDLTDFQIRSYLAKIMFYGDDVKKPINELSGGQRARISLLKLMLSDCNFILMDEPTNHLDIDSKEALEDAILAYEGTVLVISHDRYFLNKIAVKILDMHKDNMREYLGNYDYYVQKTKEEAMVDEKKPSKTKTQIKKEEKKIKLQRNEIRKIKKEIEKLEKETNSIDAKIHKLTEDSLKDGFFDNQENVIKTFDTIKNLEDKKQRLQNKWLELSLELED</sequence>
<dbReference type="PROSITE" id="PS50893">
    <property type="entry name" value="ABC_TRANSPORTER_2"/>
    <property type="match status" value="2"/>
</dbReference>
<dbReference type="NCBIfam" id="NF000355">
    <property type="entry name" value="ribo_prot_ABC_F"/>
    <property type="match status" value="1"/>
</dbReference>
<organism evidence="6 7">
    <name type="scientific">Anaerococcus porci</name>
    <dbReference type="NCBI Taxonomy" id="2652269"/>
    <lineage>
        <taxon>Bacteria</taxon>
        <taxon>Bacillati</taxon>
        <taxon>Bacillota</taxon>
        <taxon>Tissierellia</taxon>
        <taxon>Tissierellales</taxon>
        <taxon>Peptoniphilaceae</taxon>
        <taxon>Anaerococcus</taxon>
    </lineage>
</organism>
<feature type="domain" description="ABC transporter" evidence="5">
    <location>
        <begin position="330"/>
        <end position="545"/>
    </location>
</feature>
<accession>A0A6N7VTG0</accession>
<feature type="coiled-coil region" evidence="4">
    <location>
        <begin position="87"/>
        <end position="134"/>
    </location>
</feature>
<evidence type="ECO:0000259" key="5">
    <source>
        <dbReference type="PROSITE" id="PS50893"/>
    </source>
</evidence>
<evidence type="ECO:0000256" key="1">
    <source>
        <dbReference type="ARBA" id="ARBA00022737"/>
    </source>
</evidence>
<dbReference type="Gene3D" id="3.40.50.300">
    <property type="entry name" value="P-loop containing nucleotide triphosphate hydrolases"/>
    <property type="match status" value="2"/>
</dbReference>
<feature type="coiled-coil region" evidence="4">
    <location>
        <begin position="555"/>
        <end position="636"/>
    </location>
</feature>
<evidence type="ECO:0000256" key="2">
    <source>
        <dbReference type="ARBA" id="ARBA00022741"/>
    </source>
</evidence>
<dbReference type="GO" id="GO:0005524">
    <property type="term" value="F:ATP binding"/>
    <property type="evidence" value="ECO:0007669"/>
    <property type="project" value="UniProtKB-KW"/>
</dbReference>
<gene>
    <name evidence="6" type="ORF">FYJ26_07030</name>
</gene>
<dbReference type="Pfam" id="PF12848">
    <property type="entry name" value="ABC_tran_Xtn"/>
    <property type="match status" value="1"/>
</dbReference>
<dbReference type="InterPro" id="IPR027417">
    <property type="entry name" value="P-loop_NTPase"/>
</dbReference>
<dbReference type="InterPro" id="IPR032781">
    <property type="entry name" value="ABC_tran_Xtn"/>
</dbReference>
<dbReference type="CDD" id="cd03221">
    <property type="entry name" value="ABCF_EF-3"/>
    <property type="match status" value="2"/>
</dbReference>
<name>A0A6N7VTG0_9FIRM</name>
<dbReference type="GO" id="GO:0016887">
    <property type="term" value="F:ATP hydrolysis activity"/>
    <property type="evidence" value="ECO:0007669"/>
    <property type="project" value="InterPro"/>
</dbReference>
<comment type="caution">
    <text evidence="6">The sequence shown here is derived from an EMBL/GenBank/DDBJ whole genome shotgun (WGS) entry which is preliminary data.</text>
</comment>
<dbReference type="InterPro" id="IPR017871">
    <property type="entry name" value="ABC_transporter-like_CS"/>
</dbReference>
<dbReference type="EMBL" id="VULQ01000007">
    <property type="protein sequence ID" value="MSS78152.1"/>
    <property type="molecule type" value="Genomic_DNA"/>
</dbReference>
<dbReference type="InterPro" id="IPR051309">
    <property type="entry name" value="ABCF_ATPase"/>
</dbReference>
<dbReference type="GO" id="GO:0003676">
    <property type="term" value="F:nucleic acid binding"/>
    <property type="evidence" value="ECO:0007669"/>
    <property type="project" value="UniProtKB-ARBA"/>
</dbReference>
<proteinExistence type="predicted"/>
<dbReference type="Proteomes" id="UP000441925">
    <property type="component" value="Unassembled WGS sequence"/>
</dbReference>
<dbReference type="SMART" id="SM00382">
    <property type="entry name" value="AAA"/>
    <property type="match status" value="2"/>
</dbReference>
<dbReference type="SUPFAM" id="SSF52540">
    <property type="entry name" value="P-loop containing nucleoside triphosphate hydrolases"/>
    <property type="match status" value="2"/>
</dbReference>
<dbReference type="PANTHER" id="PTHR42855">
    <property type="entry name" value="ABC TRANSPORTER ATP-BINDING SUBUNIT"/>
    <property type="match status" value="1"/>
</dbReference>
<dbReference type="PANTHER" id="PTHR42855:SF2">
    <property type="entry name" value="DRUG RESISTANCE ABC TRANSPORTER,ATP-BINDING PROTEIN"/>
    <property type="match status" value="1"/>
</dbReference>
<evidence type="ECO:0000256" key="4">
    <source>
        <dbReference type="SAM" id="Coils"/>
    </source>
</evidence>
<reference evidence="6 7" key="1">
    <citation type="submission" date="2019-08" db="EMBL/GenBank/DDBJ databases">
        <title>In-depth cultivation of the pig gut microbiome towards novel bacterial diversity and tailored functional studies.</title>
        <authorList>
            <person name="Wylensek D."/>
            <person name="Hitch T.C.A."/>
            <person name="Clavel T."/>
        </authorList>
    </citation>
    <scope>NUCLEOTIDE SEQUENCE [LARGE SCALE GENOMIC DNA]</scope>
    <source>
        <strain evidence="6 7">WCA-380-WT-2B</strain>
    </source>
</reference>
<dbReference type="RefSeq" id="WP_154541001.1">
    <property type="nucleotide sequence ID" value="NZ_VULQ01000007.1"/>
</dbReference>
<dbReference type="InterPro" id="IPR003593">
    <property type="entry name" value="AAA+_ATPase"/>
</dbReference>
<dbReference type="FunFam" id="3.40.50.300:FF:000011">
    <property type="entry name" value="Putative ABC transporter ATP-binding component"/>
    <property type="match status" value="1"/>
</dbReference>
<keyword evidence="2" id="KW-0547">Nucleotide-binding</keyword>
<keyword evidence="1" id="KW-0677">Repeat</keyword>
<protein>
    <submittedName>
        <fullName evidence="6">ABC-F family ATP-binding cassette domain-containing protein</fullName>
    </submittedName>
</protein>
<dbReference type="InterPro" id="IPR003439">
    <property type="entry name" value="ABC_transporter-like_ATP-bd"/>
</dbReference>
<feature type="domain" description="ABC transporter" evidence="5">
    <location>
        <begin position="4"/>
        <end position="260"/>
    </location>
</feature>
<keyword evidence="7" id="KW-1185">Reference proteome</keyword>
<dbReference type="Pfam" id="PF00005">
    <property type="entry name" value="ABC_tran"/>
    <property type="match status" value="2"/>
</dbReference>
<evidence type="ECO:0000256" key="3">
    <source>
        <dbReference type="ARBA" id="ARBA00022840"/>
    </source>
</evidence>
<evidence type="ECO:0000313" key="6">
    <source>
        <dbReference type="EMBL" id="MSS78152.1"/>
    </source>
</evidence>
<dbReference type="AlphaFoldDB" id="A0A6N7VTG0"/>
<dbReference type="PROSITE" id="PS00211">
    <property type="entry name" value="ABC_TRANSPORTER_1"/>
    <property type="match status" value="2"/>
</dbReference>
<keyword evidence="4" id="KW-0175">Coiled coil</keyword>
<keyword evidence="3 6" id="KW-0067">ATP-binding</keyword>